<name>A0A9W8XK26_9PLEO</name>
<feature type="compositionally biased region" description="Polar residues" evidence="1">
    <location>
        <begin position="61"/>
        <end position="70"/>
    </location>
</feature>
<dbReference type="RefSeq" id="XP_056070037.1">
    <property type="nucleotide sequence ID" value="XM_056215790.1"/>
</dbReference>
<dbReference type="GeneID" id="80910554"/>
<feature type="region of interest" description="Disordered" evidence="1">
    <location>
        <begin position="1"/>
        <end position="193"/>
    </location>
</feature>
<accession>A0A9W8XK26</accession>
<comment type="caution">
    <text evidence="2">The sequence shown here is derived from an EMBL/GenBank/DDBJ whole genome shotgun (WGS) entry which is preliminary data.</text>
</comment>
<gene>
    <name evidence="2" type="ORF">N0V89_007024</name>
</gene>
<feature type="compositionally biased region" description="Low complexity" evidence="1">
    <location>
        <begin position="108"/>
        <end position="128"/>
    </location>
</feature>
<sequence>MGHPTIADNESLGSTTQTQEDATRSTSPSSVRSDETVVYIGPPPNPMPRTDTSALERGMSTGESDTSNKTEVAIEPVDAANRSPSIDSLHPVPAGTPPNTPQINSSASDTSLDSQTDNSSSESSQADRSSSRERDSSSDNGEEDSAEDGDEDASEESESEDGPEDVGVQGTVRTYFENPYYHNDIAEAVGGES</sequence>
<feature type="compositionally biased region" description="Acidic residues" evidence="1">
    <location>
        <begin position="140"/>
        <end position="164"/>
    </location>
</feature>
<dbReference type="AlphaFoldDB" id="A0A9W8XK26"/>
<proteinExistence type="predicted"/>
<protein>
    <submittedName>
        <fullName evidence="2">Uncharacterized protein</fullName>
    </submittedName>
</protein>
<organism evidence="2 3">
    <name type="scientific">Didymosphaeria variabile</name>
    <dbReference type="NCBI Taxonomy" id="1932322"/>
    <lineage>
        <taxon>Eukaryota</taxon>
        <taxon>Fungi</taxon>
        <taxon>Dikarya</taxon>
        <taxon>Ascomycota</taxon>
        <taxon>Pezizomycotina</taxon>
        <taxon>Dothideomycetes</taxon>
        <taxon>Pleosporomycetidae</taxon>
        <taxon>Pleosporales</taxon>
        <taxon>Massarineae</taxon>
        <taxon>Didymosphaeriaceae</taxon>
        <taxon>Didymosphaeria</taxon>
    </lineage>
</organism>
<evidence type="ECO:0000313" key="3">
    <source>
        <dbReference type="Proteomes" id="UP001140513"/>
    </source>
</evidence>
<feature type="compositionally biased region" description="Polar residues" evidence="1">
    <location>
        <begin position="11"/>
        <end position="31"/>
    </location>
</feature>
<dbReference type="Proteomes" id="UP001140513">
    <property type="component" value="Unassembled WGS sequence"/>
</dbReference>
<keyword evidence="3" id="KW-1185">Reference proteome</keyword>
<reference evidence="2" key="1">
    <citation type="submission" date="2022-10" db="EMBL/GenBank/DDBJ databases">
        <title>Tapping the CABI collections for fungal endophytes: first genome assemblies for Collariella, Neodidymelliopsis, Ascochyta clinopodiicola, Didymella pomorum, Didymosphaeria variabile, Neocosmospora piperis and Neocucurbitaria cava.</title>
        <authorList>
            <person name="Hill R."/>
        </authorList>
    </citation>
    <scope>NUCLEOTIDE SEQUENCE</scope>
    <source>
        <strain evidence="2">IMI 356815</strain>
    </source>
</reference>
<dbReference type="EMBL" id="JAPEUX010000005">
    <property type="protein sequence ID" value="KAJ4351681.1"/>
    <property type="molecule type" value="Genomic_DNA"/>
</dbReference>
<evidence type="ECO:0000313" key="2">
    <source>
        <dbReference type="EMBL" id="KAJ4351681.1"/>
    </source>
</evidence>
<dbReference type="OrthoDB" id="10596613at2759"/>
<evidence type="ECO:0000256" key="1">
    <source>
        <dbReference type="SAM" id="MobiDB-lite"/>
    </source>
</evidence>